<proteinExistence type="predicted"/>
<dbReference type="EMBL" id="QGNW01001270">
    <property type="protein sequence ID" value="RVW47732.1"/>
    <property type="molecule type" value="Genomic_DNA"/>
</dbReference>
<reference evidence="2 3" key="1">
    <citation type="journal article" date="2018" name="PLoS Genet.">
        <title>Population sequencing reveals clonal diversity and ancestral inbreeding in the grapevine cultivar Chardonnay.</title>
        <authorList>
            <person name="Roach M.J."/>
            <person name="Johnson D.L."/>
            <person name="Bohlmann J."/>
            <person name="van Vuuren H.J."/>
            <person name="Jones S.J."/>
            <person name="Pretorius I.S."/>
            <person name="Schmidt S.A."/>
            <person name="Borneman A.R."/>
        </authorList>
    </citation>
    <scope>NUCLEOTIDE SEQUENCE [LARGE SCALE GENOMIC DNA]</scope>
    <source>
        <strain evidence="3">cv. Chardonnay</strain>
        <tissue evidence="2">Leaf</tissue>
    </source>
</reference>
<feature type="chain" id="PRO_5019265114" evidence="1">
    <location>
        <begin position="18"/>
        <end position="184"/>
    </location>
</feature>
<protein>
    <submittedName>
        <fullName evidence="2">Uncharacterized protein</fullName>
    </submittedName>
</protein>
<gene>
    <name evidence="2" type="ORF">CK203_105087</name>
</gene>
<name>A0A438EJ82_VITVI</name>
<evidence type="ECO:0000313" key="2">
    <source>
        <dbReference type="EMBL" id="RVW47732.1"/>
    </source>
</evidence>
<keyword evidence="1" id="KW-0732">Signal</keyword>
<dbReference type="Proteomes" id="UP000288805">
    <property type="component" value="Unassembled WGS sequence"/>
</dbReference>
<dbReference type="AlphaFoldDB" id="A0A438EJ82"/>
<feature type="signal peptide" evidence="1">
    <location>
        <begin position="1"/>
        <end position="17"/>
    </location>
</feature>
<evidence type="ECO:0000313" key="3">
    <source>
        <dbReference type="Proteomes" id="UP000288805"/>
    </source>
</evidence>
<accession>A0A438EJ82</accession>
<sequence length="184" mass="20521">MILFTMMIFHLITRSLGLGTCVKWLHSLLVEEEDGGSLECRQIFDVVLIANEAIDSMLKSNKSGGLYRLDIEKRLKINLTNSEIILVGRVEDLEELALEVSCKWGVLSTTYLGLPLGASHNSDFLWGCGTLESKPHLVKWATACSDKRKQELGAFIHLIRYGKQKEVGALRKQEAAMALGYGRP</sequence>
<organism evidence="2 3">
    <name type="scientific">Vitis vinifera</name>
    <name type="common">Grape</name>
    <dbReference type="NCBI Taxonomy" id="29760"/>
    <lineage>
        <taxon>Eukaryota</taxon>
        <taxon>Viridiplantae</taxon>
        <taxon>Streptophyta</taxon>
        <taxon>Embryophyta</taxon>
        <taxon>Tracheophyta</taxon>
        <taxon>Spermatophyta</taxon>
        <taxon>Magnoliopsida</taxon>
        <taxon>eudicotyledons</taxon>
        <taxon>Gunneridae</taxon>
        <taxon>Pentapetalae</taxon>
        <taxon>rosids</taxon>
        <taxon>Vitales</taxon>
        <taxon>Vitaceae</taxon>
        <taxon>Viteae</taxon>
        <taxon>Vitis</taxon>
    </lineage>
</organism>
<comment type="caution">
    <text evidence="2">The sequence shown here is derived from an EMBL/GenBank/DDBJ whole genome shotgun (WGS) entry which is preliminary data.</text>
</comment>
<evidence type="ECO:0000256" key="1">
    <source>
        <dbReference type="SAM" id="SignalP"/>
    </source>
</evidence>